<evidence type="ECO:0008006" key="3">
    <source>
        <dbReference type="Google" id="ProtNLM"/>
    </source>
</evidence>
<name>A0AAW0KBG7_MYOGA</name>
<evidence type="ECO:0000313" key="2">
    <source>
        <dbReference type="Proteomes" id="UP001488838"/>
    </source>
</evidence>
<dbReference type="EMBL" id="JBBHLL010000001">
    <property type="protein sequence ID" value="KAK7836055.1"/>
    <property type="molecule type" value="Genomic_DNA"/>
</dbReference>
<sequence length="98" mass="11287">MKDLDSVRGCTNTFLPTALFCLLLRTDQTSPKTFQMLCPLQWLDHLRAGTRVHEPLGTVEDQMSVWHHILLCLPQNNQIKNCFYRDLSWPQISCIADG</sequence>
<keyword evidence="2" id="KW-1185">Reference proteome</keyword>
<dbReference type="Proteomes" id="UP001488838">
    <property type="component" value="Unassembled WGS sequence"/>
</dbReference>
<evidence type="ECO:0000313" key="1">
    <source>
        <dbReference type="EMBL" id="KAK7836055.1"/>
    </source>
</evidence>
<comment type="caution">
    <text evidence="1">The sequence shown here is derived from an EMBL/GenBank/DDBJ whole genome shotgun (WGS) entry which is preliminary data.</text>
</comment>
<protein>
    <recommendedName>
        <fullName evidence="3">Secreted protein</fullName>
    </recommendedName>
</protein>
<accession>A0AAW0KBG7</accession>
<dbReference type="AlphaFoldDB" id="A0AAW0KBG7"/>
<gene>
    <name evidence="1" type="ORF">U0070_004146</name>
</gene>
<proteinExistence type="predicted"/>
<reference evidence="1 2" key="1">
    <citation type="journal article" date="2023" name="bioRxiv">
        <title>Conserved and derived expression patterns and positive selection on dental genes reveal complex evolutionary context of ever-growing rodent molars.</title>
        <authorList>
            <person name="Calamari Z.T."/>
            <person name="Song A."/>
            <person name="Cohen E."/>
            <person name="Akter M."/>
            <person name="Roy R.D."/>
            <person name="Hallikas O."/>
            <person name="Christensen M.M."/>
            <person name="Li P."/>
            <person name="Marangoni P."/>
            <person name="Jernvall J."/>
            <person name="Klein O.D."/>
        </authorList>
    </citation>
    <scope>NUCLEOTIDE SEQUENCE [LARGE SCALE GENOMIC DNA]</scope>
    <source>
        <strain evidence="1">V071</strain>
    </source>
</reference>
<organism evidence="1 2">
    <name type="scientific">Myodes glareolus</name>
    <name type="common">Bank vole</name>
    <name type="synonym">Clethrionomys glareolus</name>
    <dbReference type="NCBI Taxonomy" id="447135"/>
    <lineage>
        <taxon>Eukaryota</taxon>
        <taxon>Metazoa</taxon>
        <taxon>Chordata</taxon>
        <taxon>Craniata</taxon>
        <taxon>Vertebrata</taxon>
        <taxon>Euteleostomi</taxon>
        <taxon>Mammalia</taxon>
        <taxon>Eutheria</taxon>
        <taxon>Euarchontoglires</taxon>
        <taxon>Glires</taxon>
        <taxon>Rodentia</taxon>
        <taxon>Myomorpha</taxon>
        <taxon>Muroidea</taxon>
        <taxon>Cricetidae</taxon>
        <taxon>Arvicolinae</taxon>
        <taxon>Myodes</taxon>
    </lineage>
</organism>